<gene>
    <name evidence="1" type="ORF">RESH_02779</name>
</gene>
<dbReference type="Proteomes" id="UP000011996">
    <property type="component" value="Unassembled WGS sequence"/>
</dbReference>
<proteinExistence type="predicted"/>
<accession>M5SG37</accession>
<organism evidence="1 2">
    <name type="scientific">Rhodopirellula europaea SH398</name>
    <dbReference type="NCBI Taxonomy" id="1263868"/>
    <lineage>
        <taxon>Bacteria</taxon>
        <taxon>Pseudomonadati</taxon>
        <taxon>Planctomycetota</taxon>
        <taxon>Planctomycetia</taxon>
        <taxon>Pirellulales</taxon>
        <taxon>Pirellulaceae</taxon>
        <taxon>Rhodopirellula</taxon>
    </lineage>
</organism>
<dbReference type="AlphaFoldDB" id="M5SG37"/>
<evidence type="ECO:0000313" key="2">
    <source>
        <dbReference type="Proteomes" id="UP000011996"/>
    </source>
</evidence>
<protein>
    <submittedName>
        <fullName evidence="1">Signal peptide protein</fullName>
    </submittedName>
</protein>
<dbReference type="EMBL" id="ANOF01000087">
    <property type="protein sequence ID" value="EMI26662.1"/>
    <property type="molecule type" value="Genomic_DNA"/>
</dbReference>
<comment type="caution">
    <text evidence="1">The sequence shown here is derived from an EMBL/GenBank/DDBJ whole genome shotgun (WGS) entry which is preliminary data.</text>
</comment>
<name>M5SG37_9BACT</name>
<evidence type="ECO:0000313" key="1">
    <source>
        <dbReference type="EMBL" id="EMI26662.1"/>
    </source>
</evidence>
<reference evidence="1 2" key="1">
    <citation type="journal article" date="2013" name="Mar. Genomics">
        <title>Expression of sulfatases in Rhodopirellula baltica and the diversity of sulfatases in the genus Rhodopirellula.</title>
        <authorList>
            <person name="Wegner C.E."/>
            <person name="Richter-Heitmann T."/>
            <person name="Klindworth A."/>
            <person name="Klockow C."/>
            <person name="Richter M."/>
            <person name="Achstetter T."/>
            <person name="Glockner F.O."/>
            <person name="Harder J."/>
        </authorList>
    </citation>
    <scope>NUCLEOTIDE SEQUENCE [LARGE SCALE GENOMIC DNA]</scope>
    <source>
        <strain evidence="1 2">SH398</strain>
    </source>
</reference>
<sequence>MYDGCHHVNAADESPSVHAGHDHDSALHGTCDHHNNGCDTERLKEDSPIADGSICGVGCDCQSDPCDGDHPGCHGGAGCSFVNSNDVQFVIEMPMLAYLYTHLNGDEPQSSAIKTGAVADDVGWTAMGSRYHCALLCTWVI</sequence>
<dbReference type="PATRIC" id="fig|1263868.3.peg.3012"/>